<dbReference type="GeneID" id="29125670"/>
<dbReference type="RefSeq" id="YP_009303099.1">
    <property type="nucleotide sequence ID" value="NC_031252.1"/>
</dbReference>
<dbReference type="SUPFAM" id="SSF160719">
    <property type="entry name" value="gpW/gp25-like"/>
    <property type="match status" value="1"/>
</dbReference>
<dbReference type="EMBL" id="KU647629">
    <property type="protein sequence ID" value="AMM44492.1"/>
    <property type="molecule type" value="Genomic_DNA"/>
</dbReference>
<name>A0A140G757_9CAUD</name>
<accession>A0A140G757</accession>
<gene>
    <name evidence="1" type="primary">30</name>
    <name evidence="1" type="ORF">BARRETLEMON_30</name>
</gene>
<evidence type="ECO:0000313" key="2">
    <source>
        <dbReference type="Proteomes" id="UP000204546"/>
    </source>
</evidence>
<proteinExistence type="predicted"/>
<dbReference type="Proteomes" id="UP000204546">
    <property type="component" value="Segment"/>
</dbReference>
<dbReference type="OrthoDB" id="15807at10239"/>
<organism evidence="1 2">
    <name type="scientific">Arthrobacter phage BarretLemon</name>
    <dbReference type="NCBI Taxonomy" id="1796994"/>
    <lineage>
        <taxon>Viruses</taxon>
        <taxon>Duplodnaviria</taxon>
        <taxon>Heunggongvirae</taxon>
        <taxon>Uroviricota</taxon>
        <taxon>Caudoviricetes</taxon>
        <taxon>Berryhillviridae</taxon>
        <taxon>Marthavirus</taxon>
        <taxon>Marthavirus barretlemon</taxon>
    </lineage>
</organism>
<protein>
    <submittedName>
        <fullName evidence="1">Baseplate wedge protein</fullName>
    </submittedName>
</protein>
<dbReference type="Gene3D" id="3.10.450.40">
    <property type="match status" value="1"/>
</dbReference>
<evidence type="ECO:0000313" key="1">
    <source>
        <dbReference type="EMBL" id="AMM44492.1"/>
    </source>
</evidence>
<keyword evidence="2" id="KW-1185">Reference proteome</keyword>
<dbReference type="KEGG" id="vg:29125670"/>
<reference evidence="2" key="1">
    <citation type="submission" date="2016-02" db="EMBL/GenBank/DDBJ databases">
        <authorList>
            <person name="Wen L."/>
            <person name="He K."/>
            <person name="Yang H."/>
        </authorList>
    </citation>
    <scope>NUCLEOTIDE SEQUENCE [LARGE SCALE GENOMIC DNA]</scope>
</reference>
<sequence length="111" mass="11287">MAGGVISFPFTLTTTGAVATVAHGSDAFVDQAIAKLVLTNIGERPMAPDYGVPDPTFGELHIGDVQAGVTAFGPAGVRITAVESTPYSDTQSVASIAWAYEDANTGVNTNG</sequence>